<evidence type="ECO:0000256" key="5">
    <source>
        <dbReference type="ARBA" id="ARBA00023274"/>
    </source>
</evidence>
<reference evidence="9" key="2">
    <citation type="submission" date="2020-05" db="UniProtKB">
        <authorList>
            <consortium name="EnsemblMetazoa"/>
        </authorList>
    </citation>
    <scope>IDENTIFICATION</scope>
    <source>
        <strain evidence="9">IAEA</strain>
    </source>
</reference>
<dbReference type="EnsemblMetazoa" id="GBRI035555-RA">
    <property type="protein sequence ID" value="GBRI035555-PA"/>
    <property type="gene ID" value="GBRI035555"/>
</dbReference>
<dbReference type="PANTHER" id="PTHR13477:SF0">
    <property type="entry name" value="LARGE RIBOSOMAL SUBUNIT PROTEIN ML49"/>
    <property type="match status" value="1"/>
</dbReference>
<evidence type="ECO:0000313" key="10">
    <source>
        <dbReference type="Proteomes" id="UP000091820"/>
    </source>
</evidence>
<name>A0A1A9WX34_9MUSC</name>
<evidence type="ECO:0000256" key="3">
    <source>
        <dbReference type="ARBA" id="ARBA00022980"/>
    </source>
</evidence>
<reference evidence="10" key="1">
    <citation type="submission" date="2014-03" db="EMBL/GenBank/DDBJ databases">
        <authorList>
            <person name="Aksoy S."/>
            <person name="Warren W."/>
            <person name="Wilson R.K."/>
        </authorList>
    </citation>
    <scope>NUCLEOTIDE SEQUENCE [LARGE SCALE GENOMIC DNA]</scope>
    <source>
        <strain evidence="10">IAEA</strain>
    </source>
</reference>
<dbReference type="Pfam" id="PF05046">
    <property type="entry name" value="Img2"/>
    <property type="match status" value="1"/>
</dbReference>
<dbReference type="GO" id="GO:0003735">
    <property type="term" value="F:structural constituent of ribosome"/>
    <property type="evidence" value="ECO:0007669"/>
    <property type="project" value="InterPro"/>
</dbReference>
<sequence length="174" mass="20574">MALTQKFLHNISIQSWKVAMVRYSSFLTSKPVQPLEKYPEIEIVKNPPEWKYVERVLPKLVIPKPLERTEYPSGWKPPKVGSHNIDQLSYYVARTKNYMLPVYLKTTHRGQRRLTIVRHVQGNLWQLESELRQLVEKERGGKVCVTRVNEMSRQVHIHGDYVDIIREYLKSKGY</sequence>
<dbReference type="GO" id="GO:0005762">
    <property type="term" value="C:mitochondrial large ribosomal subunit"/>
    <property type="evidence" value="ECO:0007669"/>
    <property type="project" value="TreeGrafter"/>
</dbReference>
<comment type="similarity">
    <text evidence="2">Belongs to the mitochondrion-specific ribosomal protein mL49 family.</text>
</comment>
<dbReference type="Gene3D" id="3.30.780.10">
    <property type="entry name" value="SUI1-like domain"/>
    <property type="match status" value="1"/>
</dbReference>
<dbReference type="VEuPathDB" id="VectorBase:GBRI035555"/>
<protein>
    <recommendedName>
        <fullName evidence="6">Large ribosomal subunit protein mL49</fullName>
    </recommendedName>
    <alternativeName>
        <fullName evidence="7">39S ribosomal protein L49, mitochondrial</fullName>
    </alternativeName>
</protein>
<dbReference type="FunFam" id="3.30.780.10:FF:000009">
    <property type="entry name" value="39S ribosomal protein L49, mitochondrial"/>
    <property type="match status" value="1"/>
</dbReference>
<evidence type="ECO:0000256" key="1">
    <source>
        <dbReference type="ARBA" id="ARBA00004173"/>
    </source>
</evidence>
<dbReference type="InterPro" id="IPR007740">
    <property type="entry name" value="Ribosomal_mL49"/>
</dbReference>
<proteinExistence type="inferred from homology"/>
<dbReference type="Proteomes" id="UP000091820">
    <property type="component" value="Unassembled WGS sequence"/>
</dbReference>
<accession>A0A1A9WX34</accession>
<keyword evidence="4" id="KW-0496">Mitochondrion</keyword>
<keyword evidence="3" id="KW-0689">Ribosomal protein</keyword>
<evidence type="ECO:0000256" key="4">
    <source>
        <dbReference type="ARBA" id="ARBA00023128"/>
    </source>
</evidence>
<keyword evidence="10" id="KW-1185">Reference proteome</keyword>
<evidence type="ECO:0000259" key="8">
    <source>
        <dbReference type="PROSITE" id="PS50296"/>
    </source>
</evidence>
<dbReference type="AlphaFoldDB" id="A0A1A9WX34"/>
<evidence type="ECO:0000256" key="7">
    <source>
        <dbReference type="ARBA" id="ARBA00035545"/>
    </source>
</evidence>
<organism evidence="9 10">
    <name type="scientific">Glossina brevipalpis</name>
    <dbReference type="NCBI Taxonomy" id="37001"/>
    <lineage>
        <taxon>Eukaryota</taxon>
        <taxon>Metazoa</taxon>
        <taxon>Ecdysozoa</taxon>
        <taxon>Arthropoda</taxon>
        <taxon>Hexapoda</taxon>
        <taxon>Insecta</taxon>
        <taxon>Pterygota</taxon>
        <taxon>Neoptera</taxon>
        <taxon>Endopterygota</taxon>
        <taxon>Diptera</taxon>
        <taxon>Brachycera</taxon>
        <taxon>Muscomorpha</taxon>
        <taxon>Hippoboscoidea</taxon>
        <taxon>Glossinidae</taxon>
        <taxon>Glossina</taxon>
    </lineage>
</organism>
<comment type="subcellular location">
    <subcellularLocation>
        <location evidence="1">Mitochondrion</location>
    </subcellularLocation>
</comment>
<evidence type="ECO:0000256" key="6">
    <source>
        <dbReference type="ARBA" id="ARBA00035191"/>
    </source>
</evidence>
<dbReference type="PROSITE" id="PS50296">
    <property type="entry name" value="SUI1"/>
    <property type="match status" value="1"/>
</dbReference>
<evidence type="ECO:0000256" key="2">
    <source>
        <dbReference type="ARBA" id="ARBA00005677"/>
    </source>
</evidence>
<evidence type="ECO:0000313" key="9">
    <source>
        <dbReference type="EnsemblMetazoa" id="GBRI035555-PA"/>
    </source>
</evidence>
<dbReference type="InterPro" id="IPR001950">
    <property type="entry name" value="SUI1"/>
</dbReference>
<keyword evidence="5" id="KW-0687">Ribonucleoprotein</keyword>
<feature type="domain" description="SUI1" evidence="8">
    <location>
        <begin position="109"/>
        <end position="173"/>
    </location>
</feature>
<dbReference type="GO" id="GO:0003743">
    <property type="term" value="F:translation initiation factor activity"/>
    <property type="evidence" value="ECO:0007669"/>
    <property type="project" value="InterPro"/>
</dbReference>
<dbReference type="STRING" id="37001.A0A1A9WX34"/>
<dbReference type="PANTHER" id="PTHR13477">
    <property type="entry name" value="MITOCHONDRIAL 39S RIBOSOMAL PROTEIN L49"/>
    <property type="match status" value="1"/>
</dbReference>